<evidence type="ECO:0008006" key="3">
    <source>
        <dbReference type="Google" id="ProtNLM"/>
    </source>
</evidence>
<dbReference type="Proteomes" id="UP000272140">
    <property type="component" value="Unassembled WGS sequence"/>
</dbReference>
<name>A0A3R9CA36_9BURK</name>
<reference evidence="2" key="1">
    <citation type="submission" date="2018-11" db="EMBL/GenBank/DDBJ databases">
        <title>FDA dAtabase for Regulatory Grade micrObial Sequences (FDA-ARGOS): Supporting development and validation of Infectious Disease Dx tests.</title>
        <authorList>
            <person name="Goldberg B."/>
            <person name="Campos J."/>
            <person name="Tallon L."/>
            <person name="Sadzewicz L."/>
            <person name="Zhao X."/>
            <person name="Vavikolanu K."/>
            <person name="Mehta A."/>
            <person name="Aluvathingal J."/>
            <person name="Nadendla S."/>
            <person name="Geyer C."/>
            <person name="Nandy P."/>
            <person name="Yan Y."/>
            <person name="Sichtig H."/>
        </authorList>
    </citation>
    <scope>NUCLEOTIDE SEQUENCE [LARGE SCALE GENOMIC DNA]</scope>
    <source>
        <strain evidence="2">FDAARGOS_544</strain>
    </source>
</reference>
<gene>
    <name evidence="1" type="ORF">EGT41_17780</name>
</gene>
<sequence length="115" mass="12491">MKNSIMTFEPEYLSHARYAAIETAAVKVSDPAYRARVEDAAVKFEGLFIAQMLSEMKKATDQLKGDDGFADRSSEAMLDYANRAVADAIAKQRGFGIADTLVAQMLPPDATPSKA</sequence>
<evidence type="ECO:0000313" key="2">
    <source>
        <dbReference type="Proteomes" id="UP000272140"/>
    </source>
</evidence>
<comment type="caution">
    <text evidence="1">The sequence shown here is derived from an EMBL/GenBank/DDBJ whole genome shotgun (WGS) entry which is preliminary data.</text>
</comment>
<dbReference type="EMBL" id="RKIO01000003">
    <property type="protein sequence ID" value="RSC10312.1"/>
    <property type="molecule type" value="Genomic_DNA"/>
</dbReference>
<organism evidence="1 2">
    <name type="scientific">Burkholderia cenocepacia</name>
    <dbReference type="NCBI Taxonomy" id="95486"/>
    <lineage>
        <taxon>Bacteria</taxon>
        <taxon>Pseudomonadati</taxon>
        <taxon>Pseudomonadota</taxon>
        <taxon>Betaproteobacteria</taxon>
        <taxon>Burkholderiales</taxon>
        <taxon>Burkholderiaceae</taxon>
        <taxon>Burkholderia</taxon>
        <taxon>Burkholderia cepacia complex</taxon>
    </lineage>
</organism>
<proteinExistence type="predicted"/>
<evidence type="ECO:0000313" key="1">
    <source>
        <dbReference type="EMBL" id="RSC10312.1"/>
    </source>
</evidence>
<dbReference type="RefSeq" id="WP_125381091.1">
    <property type="nucleotide sequence ID" value="NZ_RKIO01000003.1"/>
</dbReference>
<dbReference type="AlphaFoldDB" id="A0A3R9CA36"/>
<accession>A0A3R9CA36</accession>
<protein>
    <recommendedName>
        <fullName evidence="3">Flagellar protein FlgJ N-terminal domain-containing protein</fullName>
    </recommendedName>
</protein>